<evidence type="ECO:0000256" key="1">
    <source>
        <dbReference type="SAM" id="Phobius"/>
    </source>
</evidence>
<dbReference type="SMART" id="SM00014">
    <property type="entry name" value="acidPPc"/>
    <property type="match status" value="1"/>
</dbReference>
<keyword evidence="1" id="KW-0472">Membrane</keyword>
<feature type="transmembrane region" description="Helical" evidence="1">
    <location>
        <begin position="177"/>
        <end position="195"/>
    </location>
</feature>
<dbReference type="Gene3D" id="1.20.144.10">
    <property type="entry name" value="Phosphatidic acid phosphatase type 2/haloperoxidase"/>
    <property type="match status" value="1"/>
</dbReference>
<organism evidence="3">
    <name type="scientific">Sheuella amnicola</name>
    <dbReference type="NCBI Taxonomy" id="2707330"/>
    <lineage>
        <taxon>Bacteria</taxon>
        <taxon>Pseudomonadati</taxon>
        <taxon>Pseudomonadota</taxon>
        <taxon>Betaproteobacteria</taxon>
        <taxon>Burkholderiales</taxon>
        <taxon>Alcaligenaceae</taxon>
        <taxon>Sheuella</taxon>
    </lineage>
</organism>
<feature type="domain" description="Phosphatidic acid phosphatase type 2/haloperoxidase" evidence="2">
    <location>
        <begin position="74"/>
        <end position="192"/>
    </location>
</feature>
<sequence length="263" mass="28371">MINQSVRIPPWAWGLWVLPLMLWLAVSLTTNPSELFLRINQDARVVPDTVWVFLNLFGNGWFVFALTAPLLVLAPRLLVAGVIGGAITGALSRSIKLTLEMPRPASVLDPSTFHIIGKPLTSLSMPSGHTLTAFSLATALYFSASPEKRKPFIWVFLIAIGAGLARIAVGAHWPADVMAGAAIGLFGGIIGAALAQRLPANATTSPSSWLIRLIGASALLCLYMLLTNQMDFVESWPFQYAASVVIFISILFFIPATLRGRST</sequence>
<dbReference type="Pfam" id="PF01569">
    <property type="entry name" value="PAP2"/>
    <property type="match status" value="1"/>
</dbReference>
<dbReference type="InterPro" id="IPR000326">
    <property type="entry name" value="PAP2/HPO"/>
</dbReference>
<name>A0A6B2QYU3_9BURK</name>
<feature type="transmembrane region" description="Helical" evidence="1">
    <location>
        <begin position="127"/>
        <end position="144"/>
    </location>
</feature>
<dbReference type="InterPro" id="IPR036938">
    <property type="entry name" value="PAP2/HPO_sf"/>
</dbReference>
<dbReference type="EMBL" id="JAAGRN010000007">
    <property type="protein sequence ID" value="NDY83766.1"/>
    <property type="molecule type" value="Genomic_DNA"/>
</dbReference>
<accession>A0A6B2QYU3</accession>
<keyword evidence="1" id="KW-0812">Transmembrane</keyword>
<evidence type="ECO:0000259" key="2">
    <source>
        <dbReference type="SMART" id="SM00014"/>
    </source>
</evidence>
<evidence type="ECO:0000313" key="3">
    <source>
        <dbReference type="EMBL" id="NDY83766.1"/>
    </source>
</evidence>
<dbReference type="RefSeq" id="WP_163655304.1">
    <property type="nucleotide sequence ID" value="NZ_JAAGRN010000007.1"/>
</dbReference>
<gene>
    <name evidence="3" type="ORF">G3I67_11025</name>
</gene>
<feature type="transmembrane region" description="Helical" evidence="1">
    <location>
        <begin position="151"/>
        <end position="171"/>
    </location>
</feature>
<dbReference type="PANTHER" id="PTHR14969:SF13">
    <property type="entry name" value="AT30094P"/>
    <property type="match status" value="1"/>
</dbReference>
<protein>
    <submittedName>
        <fullName evidence="3">Phosphatase PAP2 family protein</fullName>
    </submittedName>
</protein>
<dbReference type="CDD" id="cd01610">
    <property type="entry name" value="PAP2_like"/>
    <property type="match status" value="1"/>
</dbReference>
<comment type="caution">
    <text evidence="3">The sequence shown here is derived from an EMBL/GenBank/DDBJ whole genome shotgun (WGS) entry which is preliminary data.</text>
</comment>
<dbReference type="SUPFAM" id="SSF48317">
    <property type="entry name" value="Acid phosphatase/Vanadium-dependent haloperoxidase"/>
    <property type="match status" value="1"/>
</dbReference>
<feature type="transmembrane region" description="Helical" evidence="1">
    <location>
        <begin position="12"/>
        <end position="30"/>
    </location>
</feature>
<feature type="transmembrane region" description="Helical" evidence="1">
    <location>
        <begin position="238"/>
        <end position="258"/>
    </location>
</feature>
<feature type="transmembrane region" description="Helical" evidence="1">
    <location>
        <begin position="207"/>
        <end position="226"/>
    </location>
</feature>
<reference evidence="3" key="1">
    <citation type="submission" date="2020-02" db="EMBL/GenBank/DDBJ databases">
        <authorList>
            <person name="Chen W.-M."/>
        </authorList>
    </citation>
    <scope>NUCLEOTIDE SEQUENCE</scope>
    <source>
        <strain evidence="3">NBD-18</strain>
    </source>
</reference>
<feature type="transmembrane region" description="Helical" evidence="1">
    <location>
        <begin position="50"/>
        <end position="72"/>
    </location>
</feature>
<dbReference type="AlphaFoldDB" id="A0A6B2QYU3"/>
<dbReference type="PANTHER" id="PTHR14969">
    <property type="entry name" value="SPHINGOSINE-1-PHOSPHATE PHOSPHOHYDROLASE"/>
    <property type="match status" value="1"/>
</dbReference>
<keyword evidence="1" id="KW-1133">Transmembrane helix</keyword>
<proteinExistence type="predicted"/>